<dbReference type="InterPro" id="IPR036388">
    <property type="entry name" value="WH-like_DNA-bd_sf"/>
</dbReference>
<dbReference type="SUPFAM" id="SSF46894">
    <property type="entry name" value="C-terminal effector domain of the bipartite response regulators"/>
    <property type="match status" value="1"/>
</dbReference>
<dbReference type="PRINTS" id="PR00038">
    <property type="entry name" value="HTHLUXR"/>
</dbReference>
<dbReference type="CDD" id="cd06170">
    <property type="entry name" value="LuxR_C_like"/>
    <property type="match status" value="1"/>
</dbReference>
<evidence type="ECO:0000259" key="1">
    <source>
        <dbReference type="PROSITE" id="PS50043"/>
    </source>
</evidence>
<evidence type="ECO:0000313" key="2">
    <source>
        <dbReference type="EMBL" id="MCA6063224.1"/>
    </source>
</evidence>
<keyword evidence="3" id="KW-1185">Reference proteome</keyword>
<name>A0ABS7ZND6_9GAMM</name>
<dbReference type="EMBL" id="JAEDAH010000030">
    <property type="protein sequence ID" value="MCA6063224.1"/>
    <property type="molecule type" value="Genomic_DNA"/>
</dbReference>
<dbReference type="Gene3D" id="3.30.450.20">
    <property type="entry name" value="PAS domain"/>
    <property type="match status" value="1"/>
</dbReference>
<comment type="caution">
    <text evidence="2">The sequence shown here is derived from an EMBL/GenBank/DDBJ whole genome shotgun (WGS) entry which is preliminary data.</text>
</comment>
<dbReference type="InterPro" id="IPR000792">
    <property type="entry name" value="Tscrpt_reg_LuxR_C"/>
</dbReference>
<dbReference type="Gene3D" id="1.10.10.10">
    <property type="entry name" value="Winged helix-like DNA-binding domain superfamily/Winged helix DNA-binding domain"/>
    <property type="match status" value="1"/>
</dbReference>
<reference evidence="2 3" key="1">
    <citation type="submission" date="2020-12" db="EMBL/GenBank/DDBJ databases">
        <title>Novel Thalassolituus-related marine hydrocarbonoclastic bacteria mediated algae-derived hydrocarbons mineralization in twilight zone of the northern South China Sea.</title>
        <authorList>
            <person name="Dong C."/>
        </authorList>
    </citation>
    <scope>NUCLEOTIDE SEQUENCE [LARGE SCALE GENOMIC DNA]</scope>
    <source>
        <strain evidence="2 3">IMCC1826</strain>
    </source>
</reference>
<proteinExistence type="predicted"/>
<dbReference type="Pfam" id="PF00196">
    <property type="entry name" value="GerE"/>
    <property type="match status" value="1"/>
</dbReference>
<protein>
    <submittedName>
        <fullName evidence="2">Helix-turn-helix transcriptional regulator</fullName>
    </submittedName>
</protein>
<dbReference type="PROSITE" id="PS50043">
    <property type="entry name" value="HTH_LUXR_2"/>
    <property type="match status" value="1"/>
</dbReference>
<gene>
    <name evidence="2" type="ORF">I9W95_06335</name>
</gene>
<dbReference type="Proteomes" id="UP000714380">
    <property type="component" value="Unassembled WGS sequence"/>
</dbReference>
<accession>A0ABS7ZND6</accession>
<evidence type="ECO:0000313" key="3">
    <source>
        <dbReference type="Proteomes" id="UP000714380"/>
    </source>
</evidence>
<dbReference type="SMART" id="SM00421">
    <property type="entry name" value="HTH_LUXR"/>
    <property type="match status" value="1"/>
</dbReference>
<feature type="domain" description="HTH luxR-type" evidence="1">
    <location>
        <begin position="304"/>
        <end position="369"/>
    </location>
</feature>
<dbReference type="InterPro" id="IPR016032">
    <property type="entry name" value="Sig_transdc_resp-reg_C-effctor"/>
</dbReference>
<sequence>MQNELLQFIGDVYDASIRPENWDTVMAGLCLLTRAKSAVLVVEDQRTSVRRIIGSHGIRRILSLAYNAGLGKYDNTFSLIQTPKLDVTLLSSQDLKNNIPTYYQFILKPADIGHISVADLYQDDNIRLGLAVHRSTSEAPFSDTEADVMRQIAPHVCRAAVIQREIAHARREAQQVKSLLHNVPVGMVVVDGSGRIRFSNLLADHILLRHKALSVNNGCLKLFSREYQRQFDRAIAELSRAGGLRSSSALDETRIISLSHPNYAYPLVLFLTLQQSETAGAEDTFDVVVRISDPGSITDISPAQLQEIFALSAAEAEVAVCLVNGLKLSDIAEYKGVSTETVRTQVKNIFHKLGVSKQQEVIRGILQTLIPLQTSPEDYLSE</sequence>
<organism evidence="2 3">
    <name type="scientific">Thalassolituus marinus</name>
    <dbReference type="NCBI Taxonomy" id="671053"/>
    <lineage>
        <taxon>Bacteria</taxon>
        <taxon>Pseudomonadati</taxon>
        <taxon>Pseudomonadota</taxon>
        <taxon>Gammaproteobacteria</taxon>
        <taxon>Oceanospirillales</taxon>
        <taxon>Oceanospirillaceae</taxon>
        <taxon>Thalassolituus</taxon>
    </lineage>
</organism>
<dbReference type="RefSeq" id="WP_225673020.1">
    <property type="nucleotide sequence ID" value="NZ_JAEDAH010000030.1"/>
</dbReference>